<evidence type="ECO:0000256" key="2">
    <source>
        <dbReference type="ARBA" id="ARBA00023015"/>
    </source>
</evidence>
<dbReference type="FunFam" id="1.10.10.10:FF:000001">
    <property type="entry name" value="LysR family transcriptional regulator"/>
    <property type="match status" value="1"/>
</dbReference>
<evidence type="ECO:0000256" key="1">
    <source>
        <dbReference type="ARBA" id="ARBA00009437"/>
    </source>
</evidence>
<keyword evidence="3" id="KW-0238">DNA-binding</keyword>
<dbReference type="GO" id="GO:0005829">
    <property type="term" value="C:cytosol"/>
    <property type="evidence" value="ECO:0007669"/>
    <property type="project" value="TreeGrafter"/>
</dbReference>
<dbReference type="InterPro" id="IPR000847">
    <property type="entry name" value="LysR_HTH_N"/>
</dbReference>
<dbReference type="Gene3D" id="1.10.10.10">
    <property type="entry name" value="Winged helix-like DNA-binding domain superfamily/Winged helix DNA-binding domain"/>
    <property type="match status" value="1"/>
</dbReference>
<evidence type="ECO:0000313" key="7">
    <source>
        <dbReference type="Proteomes" id="UP000514410"/>
    </source>
</evidence>
<comment type="similarity">
    <text evidence="1">Belongs to the LysR transcriptional regulatory family.</text>
</comment>
<dbReference type="InterPro" id="IPR036388">
    <property type="entry name" value="WH-like_DNA-bd_sf"/>
</dbReference>
<dbReference type="SUPFAM" id="SSF53850">
    <property type="entry name" value="Periplasmic binding protein-like II"/>
    <property type="match status" value="1"/>
</dbReference>
<dbReference type="PROSITE" id="PS50931">
    <property type="entry name" value="HTH_LYSR"/>
    <property type="match status" value="1"/>
</dbReference>
<dbReference type="KEGG" id="cpab:G6534_04930"/>
<dbReference type="InterPro" id="IPR036390">
    <property type="entry name" value="WH_DNA-bd_sf"/>
</dbReference>
<evidence type="ECO:0000259" key="5">
    <source>
        <dbReference type="PROSITE" id="PS50931"/>
    </source>
</evidence>
<dbReference type="RefSeq" id="WP_059073386.1">
    <property type="nucleotide sequence ID" value="NZ_CP049366.1"/>
</dbReference>
<reference evidence="6 7" key="1">
    <citation type="submission" date="2020-02" db="EMBL/GenBank/DDBJ databases">
        <title>Complete Genome Sequence of Lactobacillus sp. NFFJ11 Isolated from animal feed.</title>
        <authorList>
            <person name="Jung J.Y."/>
        </authorList>
    </citation>
    <scope>NUCLEOTIDE SEQUENCE [LARGE SCALE GENOMIC DNA]</scope>
    <source>
        <strain evidence="6 7">NFFJ11</strain>
    </source>
</reference>
<dbReference type="Pfam" id="PF00126">
    <property type="entry name" value="HTH_1"/>
    <property type="match status" value="1"/>
</dbReference>
<dbReference type="InterPro" id="IPR050950">
    <property type="entry name" value="HTH-type_LysR_regulators"/>
</dbReference>
<dbReference type="PRINTS" id="PR00039">
    <property type="entry name" value="HTHLYSR"/>
</dbReference>
<dbReference type="GO" id="GO:0003677">
    <property type="term" value="F:DNA binding"/>
    <property type="evidence" value="ECO:0007669"/>
    <property type="project" value="UniProtKB-KW"/>
</dbReference>
<keyword evidence="2" id="KW-0805">Transcription regulation</keyword>
<dbReference type="AlphaFoldDB" id="A0A7L7KXI5"/>
<dbReference type="InterPro" id="IPR005119">
    <property type="entry name" value="LysR_subst-bd"/>
</dbReference>
<dbReference type="CDD" id="cd05466">
    <property type="entry name" value="PBP2_LTTR_substrate"/>
    <property type="match status" value="1"/>
</dbReference>
<evidence type="ECO:0000313" key="6">
    <source>
        <dbReference type="EMBL" id="QMT84006.1"/>
    </source>
</evidence>
<evidence type="ECO:0000256" key="4">
    <source>
        <dbReference type="ARBA" id="ARBA00023163"/>
    </source>
</evidence>
<dbReference type="EMBL" id="CP049366">
    <property type="protein sequence ID" value="QMT84006.1"/>
    <property type="molecule type" value="Genomic_DNA"/>
</dbReference>
<name>A0A7L7KXI5_9LACO</name>
<dbReference type="Gene3D" id="3.40.190.290">
    <property type="match status" value="1"/>
</dbReference>
<feature type="domain" description="HTH lysR-type" evidence="5">
    <location>
        <begin position="1"/>
        <end position="58"/>
    </location>
</feature>
<keyword evidence="7" id="KW-1185">Reference proteome</keyword>
<evidence type="ECO:0000256" key="3">
    <source>
        <dbReference type="ARBA" id="ARBA00023125"/>
    </source>
</evidence>
<keyword evidence="4" id="KW-0804">Transcription</keyword>
<organism evidence="6 7">
    <name type="scientific">Companilactobacillus pabuli</name>
    <dbReference type="NCBI Taxonomy" id="2714036"/>
    <lineage>
        <taxon>Bacteria</taxon>
        <taxon>Bacillati</taxon>
        <taxon>Bacillota</taxon>
        <taxon>Bacilli</taxon>
        <taxon>Lactobacillales</taxon>
        <taxon>Lactobacillaceae</taxon>
        <taxon>Companilactobacillus</taxon>
    </lineage>
</organism>
<gene>
    <name evidence="6" type="ORF">G6534_04930</name>
</gene>
<accession>A0A7L7KXI5</accession>
<dbReference type="SUPFAM" id="SSF46785">
    <property type="entry name" value="Winged helix' DNA-binding domain"/>
    <property type="match status" value="1"/>
</dbReference>
<protein>
    <submittedName>
        <fullName evidence="6">LysR family transcriptional regulator</fullName>
    </submittedName>
</protein>
<dbReference type="Pfam" id="PF03466">
    <property type="entry name" value="LysR_substrate"/>
    <property type="match status" value="1"/>
</dbReference>
<sequence>MEIRVLKYFLAVTQEKNMNKAAQLLHISQPTISRQLKALEDELGTQLFIRGNREITLTEDGKYLVDKAKQIITLSDQAELNIGNEPSSISGRVIIGCNETPSVKYLAEATKKINNDYPNILIDFVSTNADTIKKSLDNGIFDFGIILSPTDNKNYSFLNLPGNQEWGLFIPKNDDLAKKESINKNDLLASNLIISRQPEFTNTLNKWIGSNQEKLKVTALYDLLYNALLFVESGVGYALGVGRTINTIGTDLVFRPLYPHLKSSSSLIWLKNVNMSSAAKVVLKQMYDEVETNK</sequence>
<dbReference type="Proteomes" id="UP000514410">
    <property type="component" value="Chromosome"/>
</dbReference>
<proteinExistence type="inferred from homology"/>
<dbReference type="PANTHER" id="PTHR30419:SF8">
    <property type="entry name" value="NITROGEN ASSIMILATION TRANSCRIPTIONAL ACTIVATOR-RELATED"/>
    <property type="match status" value="1"/>
</dbReference>
<dbReference type="PANTHER" id="PTHR30419">
    <property type="entry name" value="HTH-TYPE TRANSCRIPTIONAL REGULATOR YBHD"/>
    <property type="match status" value="1"/>
</dbReference>
<dbReference type="GO" id="GO:0003700">
    <property type="term" value="F:DNA-binding transcription factor activity"/>
    <property type="evidence" value="ECO:0007669"/>
    <property type="project" value="InterPro"/>
</dbReference>